<comment type="similarity">
    <text evidence="1 2">Belongs to the zinc-containing alcohol dehydrogenase family. Quinone oxidoreductase subfamily.</text>
</comment>
<accession>A0ABY4F0V1</accession>
<evidence type="ECO:0000313" key="4">
    <source>
        <dbReference type="EMBL" id="UOQ50302.1"/>
    </source>
</evidence>
<dbReference type="InterPro" id="IPR011032">
    <property type="entry name" value="GroES-like_sf"/>
</dbReference>
<dbReference type="InterPro" id="IPR052733">
    <property type="entry name" value="Chloroplast_QOR"/>
</dbReference>
<keyword evidence="2" id="KW-0560">Oxidoreductase</keyword>
<dbReference type="RefSeq" id="WP_244723805.1">
    <property type="nucleotide sequence ID" value="NZ_CP095072.1"/>
</dbReference>
<dbReference type="PANTHER" id="PTHR44013">
    <property type="entry name" value="ZINC-TYPE ALCOHOL DEHYDROGENASE-LIKE PROTEIN C16A3.02C"/>
    <property type="match status" value="1"/>
</dbReference>
<evidence type="ECO:0000313" key="5">
    <source>
        <dbReference type="Proteomes" id="UP000831782"/>
    </source>
</evidence>
<dbReference type="InterPro" id="IPR036291">
    <property type="entry name" value="NAD(P)-bd_dom_sf"/>
</dbReference>
<dbReference type="PANTHER" id="PTHR44013:SF1">
    <property type="entry name" value="ZINC-TYPE ALCOHOL DEHYDROGENASE-LIKE PROTEIN C16A3.02C"/>
    <property type="match status" value="1"/>
</dbReference>
<protein>
    <recommendedName>
        <fullName evidence="2">Zinc-type alcohol dehydrogenase-like protein</fullName>
    </recommendedName>
</protein>
<reference evidence="4 5" key="1">
    <citation type="submission" date="2022-04" db="EMBL/GenBank/DDBJ databases">
        <title>Gracilibacillus sp. isolated from saltern.</title>
        <authorList>
            <person name="Won M."/>
            <person name="Lee C.-M."/>
            <person name="Woen H.-Y."/>
            <person name="Kwon S.-W."/>
        </authorList>
    </citation>
    <scope>NUCLEOTIDE SEQUENCE [LARGE SCALE GENOMIC DNA]</scope>
    <source>
        <strain evidence="4 5">SSWR10-1</strain>
    </source>
</reference>
<dbReference type="CDD" id="cd08252">
    <property type="entry name" value="AL_MDR"/>
    <property type="match status" value="1"/>
</dbReference>
<organism evidence="4 5">
    <name type="scientific">Gracilibacillus caseinilyticus</name>
    <dbReference type="NCBI Taxonomy" id="2932256"/>
    <lineage>
        <taxon>Bacteria</taxon>
        <taxon>Bacillati</taxon>
        <taxon>Bacillota</taxon>
        <taxon>Bacilli</taxon>
        <taxon>Bacillales</taxon>
        <taxon>Bacillaceae</taxon>
        <taxon>Gracilibacillus</taxon>
    </lineage>
</organism>
<dbReference type="Gene3D" id="3.90.180.10">
    <property type="entry name" value="Medium-chain alcohol dehydrogenases, catalytic domain"/>
    <property type="match status" value="1"/>
</dbReference>
<dbReference type="SMART" id="SM00829">
    <property type="entry name" value="PKS_ER"/>
    <property type="match status" value="1"/>
</dbReference>
<dbReference type="InterPro" id="IPR013154">
    <property type="entry name" value="ADH-like_N"/>
</dbReference>
<dbReference type="InterPro" id="IPR013149">
    <property type="entry name" value="ADH-like_C"/>
</dbReference>
<proteinExistence type="inferred from homology"/>
<dbReference type="Gene3D" id="3.40.50.720">
    <property type="entry name" value="NAD(P)-binding Rossmann-like Domain"/>
    <property type="match status" value="1"/>
</dbReference>
<dbReference type="SUPFAM" id="SSF50129">
    <property type="entry name" value="GroES-like"/>
    <property type="match status" value="1"/>
</dbReference>
<name>A0ABY4F0V1_9BACI</name>
<dbReference type="EMBL" id="CP095072">
    <property type="protein sequence ID" value="UOQ50302.1"/>
    <property type="molecule type" value="Genomic_DNA"/>
</dbReference>
<evidence type="ECO:0000256" key="1">
    <source>
        <dbReference type="ARBA" id="ARBA00010371"/>
    </source>
</evidence>
<keyword evidence="5" id="KW-1185">Reference proteome</keyword>
<dbReference type="Pfam" id="PF08240">
    <property type="entry name" value="ADH_N"/>
    <property type="match status" value="1"/>
</dbReference>
<keyword evidence="2" id="KW-0862">Zinc</keyword>
<dbReference type="InterPro" id="IPR014182">
    <property type="entry name" value="ADH_Zn_typ-1"/>
</dbReference>
<evidence type="ECO:0000259" key="3">
    <source>
        <dbReference type="SMART" id="SM00829"/>
    </source>
</evidence>
<dbReference type="NCBIfam" id="TIGR02817">
    <property type="entry name" value="adh_fam_1"/>
    <property type="match status" value="1"/>
</dbReference>
<evidence type="ECO:0000256" key="2">
    <source>
        <dbReference type="RuleBase" id="RU364000"/>
    </source>
</evidence>
<dbReference type="Pfam" id="PF00107">
    <property type="entry name" value="ADH_zinc_N"/>
    <property type="match status" value="1"/>
</dbReference>
<dbReference type="SUPFAM" id="SSF51735">
    <property type="entry name" value="NAD(P)-binding Rossmann-fold domains"/>
    <property type="match status" value="1"/>
</dbReference>
<feature type="domain" description="Enoyl reductase (ER)" evidence="3">
    <location>
        <begin position="14"/>
        <end position="336"/>
    </location>
</feature>
<keyword evidence="2" id="KW-0479">Metal-binding</keyword>
<dbReference type="Proteomes" id="UP000831782">
    <property type="component" value="Chromosome"/>
</dbReference>
<gene>
    <name evidence="4" type="ORF">MUN88_09695</name>
</gene>
<sequence length="339" mass="37741">MKAVGLYKYLPIEHEESLVEVNVERPVPHQKDLLVKIEAISINPVDVKVRAPKDKQEDTPKILGWDASGIVEEVGPDCTLFKPGDTVYYSGSITRPGTYSEYHLVDERIVGSKPKSLTFAESAALPLTAITAWEGLFDRLGIDLNKKNENEQKSILIIGGAGGVGSVAVQLAKLAGLKVIATASRKESKQWVQELGADEVINHHQSFLPQIQEIGLDHVDYIFCLNNTDQHWDNMGEAIVPQGRICSIVENNEPLDLNVLKSKSVTFVWEFMFTRSMYQTKDLVKQHDLLTKLSQLIDEDKVRTTLTECFSPLNAVNLRKAHNLVETGRMIGKVVVKNG</sequence>
<dbReference type="InterPro" id="IPR020843">
    <property type="entry name" value="ER"/>
</dbReference>